<evidence type="ECO:0000313" key="2">
    <source>
        <dbReference type="EMBL" id="EFX86666.1"/>
    </source>
</evidence>
<proteinExistence type="predicted"/>
<keyword evidence="1" id="KW-0812">Transmembrane</keyword>
<dbReference type="Proteomes" id="UP000000305">
    <property type="component" value="Unassembled WGS sequence"/>
</dbReference>
<keyword evidence="3" id="KW-1185">Reference proteome</keyword>
<feature type="transmembrane region" description="Helical" evidence="1">
    <location>
        <begin position="15"/>
        <end position="33"/>
    </location>
</feature>
<dbReference type="AlphaFoldDB" id="E9G1B4"/>
<dbReference type="HOGENOM" id="CLU_3126490_0_0_1"/>
<sequence>MIAKSRLRVAQQTSIQHPVVLAGLLFISYAALLEWSKQLPDLNTSKIRQK</sequence>
<gene>
    <name evidence="2" type="ORF">DAPPUDRAFT_313027</name>
</gene>
<protein>
    <submittedName>
        <fullName evidence="2">Uncharacterized protein</fullName>
    </submittedName>
</protein>
<dbReference type="KEGG" id="dpx:DAPPUDRAFT_313027"/>
<accession>E9G1B4</accession>
<dbReference type="EMBL" id="GL732529">
    <property type="protein sequence ID" value="EFX86666.1"/>
    <property type="molecule type" value="Genomic_DNA"/>
</dbReference>
<dbReference type="InParanoid" id="E9G1B4"/>
<keyword evidence="1" id="KW-0472">Membrane</keyword>
<organism evidence="2 3">
    <name type="scientific">Daphnia pulex</name>
    <name type="common">Water flea</name>
    <dbReference type="NCBI Taxonomy" id="6669"/>
    <lineage>
        <taxon>Eukaryota</taxon>
        <taxon>Metazoa</taxon>
        <taxon>Ecdysozoa</taxon>
        <taxon>Arthropoda</taxon>
        <taxon>Crustacea</taxon>
        <taxon>Branchiopoda</taxon>
        <taxon>Diplostraca</taxon>
        <taxon>Cladocera</taxon>
        <taxon>Anomopoda</taxon>
        <taxon>Daphniidae</taxon>
        <taxon>Daphnia</taxon>
    </lineage>
</organism>
<reference evidence="2 3" key="1">
    <citation type="journal article" date="2011" name="Science">
        <title>The ecoresponsive genome of Daphnia pulex.</title>
        <authorList>
            <person name="Colbourne J.K."/>
            <person name="Pfrender M.E."/>
            <person name="Gilbert D."/>
            <person name="Thomas W.K."/>
            <person name="Tucker A."/>
            <person name="Oakley T.H."/>
            <person name="Tokishita S."/>
            <person name="Aerts A."/>
            <person name="Arnold G.J."/>
            <person name="Basu M.K."/>
            <person name="Bauer D.J."/>
            <person name="Caceres C.E."/>
            <person name="Carmel L."/>
            <person name="Casola C."/>
            <person name="Choi J.H."/>
            <person name="Detter J.C."/>
            <person name="Dong Q."/>
            <person name="Dusheyko S."/>
            <person name="Eads B.D."/>
            <person name="Frohlich T."/>
            <person name="Geiler-Samerotte K.A."/>
            <person name="Gerlach D."/>
            <person name="Hatcher P."/>
            <person name="Jogdeo S."/>
            <person name="Krijgsveld J."/>
            <person name="Kriventseva E.V."/>
            <person name="Kultz D."/>
            <person name="Laforsch C."/>
            <person name="Lindquist E."/>
            <person name="Lopez J."/>
            <person name="Manak J.R."/>
            <person name="Muller J."/>
            <person name="Pangilinan J."/>
            <person name="Patwardhan R.P."/>
            <person name="Pitluck S."/>
            <person name="Pritham E.J."/>
            <person name="Rechtsteiner A."/>
            <person name="Rho M."/>
            <person name="Rogozin I.B."/>
            <person name="Sakarya O."/>
            <person name="Salamov A."/>
            <person name="Schaack S."/>
            <person name="Shapiro H."/>
            <person name="Shiga Y."/>
            <person name="Skalitzky C."/>
            <person name="Smith Z."/>
            <person name="Souvorov A."/>
            <person name="Sung W."/>
            <person name="Tang Z."/>
            <person name="Tsuchiya D."/>
            <person name="Tu H."/>
            <person name="Vos H."/>
            <person name="Wang M."/>
            <person name="Wolf Y.I."/>
            <person name="Yamagata H."/>
            <person name="Yamada T."/>
            <person name="Ye Y."/>
            <person name="Shaw J.R."/>
            <person name="Andrews J."/>
            <person name="Crease T.J."/>
            <person name="Tang H."/>
            <person name="Lucas S.M."/>
            <person name="Robertson H.M."/>
            <person name="Bork P."/>
            <person name="Koonin E.V."/>
            <person name="Zdobnov E.M."/>
            <person name="Grigoriev I.V."/>
            <person name="Lynch M."/>
            <person name="Boore J.L."/>
        </authorList>
    </citation>
    <scope>NUCLEOTIDE SEQUENCE [LARGE SCALE GENOMIC DNA]</scope>
</reference>
<evidence type="ECO:0000313" key="3">
    <source>
        <dbReference type="Proteomes" id="UP000000305"/>
    </source>
</evidence>
<keyword evidence="1" id="KW-1133">Transmembrane helix</keyword>
<evidence type="ECO:0000256" key="1">
    <source>
        <dbReference type="SAM" id="Phobius"/>
    </source>
</evidence>
<name>E9G1B4_DAPPU</name>